<proteinExistence type="predicted"/>
<organism evidence="3">
    <name type="scientific">Paenibacillus ihbetae</name>
    <dbReference type="NCBI Taxonomy" id="1870820"/>
    <lineage>
        <taxon>Bacteria</taxon>
        <taxon>Bacillati</taxon>
        <taxon>Bacillota</taxon>
        <taxon>Bacilli</taxon>
        <taxon>Bacillales</taxon>
        <taxon>Paenibacillaceae</taxon>
        <taxon>Paenibacillus</taxon>
    </lineage>
</organism>
<feature type="domain" description="Pyrrolo-quinoline quinone repeat" evidence="2">
    <location>
        <begin position="149"/>
        <end position="364"/>
    </location>
</feature>
<dbReference type="PANTHER" id="PTHR34512">
    <property type="entry name" value="CELL SURFACE PROTEIN"/>
    <property type="match status" value="1"/>
</dbReference>
<dbReference type="InterPro" id="IPR015943">
    <property type="entry name" value="WD40/YVTN_repeat-like_dom_sf"/>
</dbReference>
<dbReference type="SUPFAM" id="SSF50998">
    <property type="entry name" value="Quinoprotein alcohol dehydrogenase-like"/>
    <property type="match status" value="1"/>
</dbReference>
<keyword evidence="1" id="KW-0732">Signal</keyword>
<evidence type="ECO:0000256" key="1">
    <source>
        <dbReference type="SAM" id="SignalP"/>
    </source>
</evidence>
<dbReference type="EMBL" id="CP016809">
    <property type="protein sequence ID" value="ANY76085.1"/>
    <property type="molecule type" value="Genomic_DNA"/>
</dbReference>
<accession>A0A1B2E7X2</accession>
<feature type="chain" id="PRO_5038434516" description="Pyrrolo-quinoline quinone repeat domain-containing protein" evidence="1">
    <location>
        <begin position="24"/>
        <end position="401"/>
    </location>
</feature>
<gene>
    <name evidence="3" type="ORF">BBD41_27855</name>
</gene>
<protein>
    <recommendedName>
        <fullName evidence="2">Pyrrolo-quinoline quinone repeat domain-containing protein</fullName>
    </recommendedName>
</protein>
<dbReference type="Pfam" id="PF13360">
    <property type="entry name" value="PQQ_2"/>
    <property type="match status" value="2"/>
</dbReference>
<dbReference type="InterPro" id="IPR011047">
    <property type="entry name" value="Quinoprotein_ADH-like_sf"/>
</dbReference>
<dbReference type="SMART" id="SM00564">
    <property type="entry name" value="PQQ"/>
    <property type="match status" value="5"/>
</dbReference>
<evidence type="ECO:0000259" key="2">
    <source>
        <dbReference type="Pfam" id="PF13360"/>
    </source>
</evidence>
<evidence type="ECO:0000313" key="3">
    <source>
        <dbReference type="EMBL" id="ANY76085.1"/>
    </source>
</evidence>
<sequence>MNMNHKKAISRLVVTSMAAALLASPISSILPGPGHIASAASAVDMSSYNLKPMWTKTLGDPSKISPQTTLIKNSLYYSVGKKYIAFDALTGKTRWTYPAAAVSQTVTDGKSVWFTDATGRLIKLNAATGKLQWKVKTQSQPGKKESYVNHSLHAADGVIYVGDAFGLTAYNASNGKVKWKLKGGAHGYKLLQTGKILVATTMIDGALTTSGLQGIDPQNGKVKWTQNDGDHQDILFSNDKSFYSRDVTEGIDAGYAANIDELSLENGKRIATRSYIPVDFVEDQSASDVVSDGEFFYVIEKYDESKKKAVVSRFRTDSRSKAEPDKTYEFETGVAEWSLGDGGLAYVRLKNGKLLALDTNSGRTLATAQYKGAPLPTLIGQDVLVVQHGGQISGVKKPVAK</sequence>
<dbReference type="InterPro" id="IPR002372">
    <property type="entry name" value="PQQ_rpt_dom"/>
</dbReference>
<dbReference type="KEGG" id="pib:BBD41_27855"/>
<dbReference type="RefSeq" id="WP_099479978.1">
    <property type="nucleotide sequence ID" value="NZ_CP016809.1"/>
</dbReference>
<dbReference type="Gene3D" id="2.130.10.10">
    <property type="entry name" value="YVTN repeat-like/Quinoprotein amine dehydrogenase"/>
    <property type="match status" value="1"/>
</dbReference>
<reference evidence="3" key="1">
    <citation type="submission" date="2016-08" db="EMBL/GenBank/DDBJ databases">
        <title>Complete Genome Seqeunce of Paenibacillus sp. nov. IHBB 9852 from high altitute lake of Indian trans-Himalayas.</title>
        <authorList>
            <person name="Kiran S."/>
            <person name="Swarnkar M.K."/>
            <person name="Rana A."/>
            <person name="Tewari R."/>
            <person name="Gulati A."/>
        </authorList>
    </citation>
    <scope>NUCLEOTIDE SEQUENCE [LARGE SCALE GENOMIC DNA]</scope>
    <source>
        <strain evidence="3">IHBB 9852</strain>
    </source>
</reference>
<feature type="domain" description="Pyrrolo-quinoline quinone repeat" evidence="2">
    <location>
        <begin position="54"/>
        <end position="140"/>
    </location>
</feature>
<dbReference type="PANTHER" id="PTHR34512:SF30">
    <property type="entry name" value="OUTER MEMBRANE PROTEIN ASSEMBLY FACTOR BAMB"/>
    <property type="match status" value="1"/>
</dbReference>
<name>A0A1B2E7X2_9BACL</name>
<dbReference type="InterPro" id="IPR018391">
    <property type="entry name" value="PQQ_b-propeller_rpt"/>
</dbReference>
<feature type="signal peptide" evidence="1">
    <location>
        <begin position="1"/>
        <end position="23"/>
    </location>
</feature>
<dbReference type="AlphaFoldDB" id="A0A1B2E7X2"/>